<gene>
    <name evidence="1" type="ORF">LCGC14_2882090</name>
</gene>
<name>A0A0F8XZT2_9ZZZZ</name>
<evidence type="ECO:0000313" key="1">
    <source>
        <dbReference type="EMBL" id="KKK74607.1"/>
    </source>
</evidence>
<feature type="non-terminal residue" evidence="1">
    <location>
        <position position="1"/>
    </location>
</feature>
<proteinExistence type="predicted"/>
<comment type="caution">
    <text evidence="1">The sequence shown here is derived from an EMBL/GenBank/DDBJ whole genome shotgun (WGS) entry which is preliminary data.</text>
</comment>
<dbReference type="AlphaFoldDB" id="A0A0F8XZT2"/>
<reference evidence="1" key="1">
    <citation type="journal article" date="2015" name="Nature">
        <title>Complex archaea that bridge the gap between prokaryotes and eukaryotes.</title>
        <authorList>
            <person name="Spang A."/>
            <person name="Saw J.H."/>
            <person name="Jorgensen S.L."/>
            <person name="Zaremba-Niedzwiedzka K."/>
            <person name="Martijn J."/>
            <person name="Lind A.E."/>
            <person name="van Eijk R."/>
            <person name="Schleper C."/>
            <person name="Guy L."/>
            <person name="Ettema T.J."/>
        </authorList>
    </citation>
    <scope>NUCLEOTIDE SEQUENCE</scope>
</reference>
<dbReference type="EMBL" id="LAZR01056238">
    <property type="protein sequence ID" value="KKK74607.1"/>
    <property type="molecule type" value="Genomic_DNA"/>
</dbReference>
<sequence length="93" mass="9420">VQDDSEDLGQLQQVAAIIKITSKTVADTLAAQVVTSDAVIATLKANIAITKAVEVLITDAGGAGTGLGPTASLQGNPTTLEDWFNAAIVTETP</sequence>
<organism evidence="1">
    <name type="scientific">marine sediment metagenome</name>
    <dbReference type="NCBI Taxonomy" id="412755"/>
    <lineage>
        <taxon>unclassified sequences</taxon>
        <taxon>metagenomes</taxon>
        <taxon>ecological metagenomes</taxon>
    </lineage>
</organism>
<accession>A0A0F8XZT2</accession>
<protein>
    <submittedName>
        <fullName evidence="1">Uncharacterized protein</fullName>
    </submittedName>
</protein>